<dbReference type="Pfam" id="PF15433">
    <property type="entry name" value="MRP-S31"/>
    <property type="match status" value="1"/>
</dbReference>
<dbReference type="EMBL" id="UYRR01004399">
    <property type="protein sequence ID" value="VDK21016.1"/>
    <property type="molecule type" value="Genomic_DNA"/>
</dbReference>
<keyword evidence="3" id="KW-0809">Transit peptide</keyword>
<dbReference type="GO" id="GO:0003735">
    <property type="term" value="F:structural constituent of ribosome"/>
    <property type="evidence" value="ECO:0007669"/>
    <property type="project" value="InterPro"/>
</dbReference>
<evidence type="ECO:0000256" key="2">
    <source>
        <dbReference type="ARBA" id="ARBA00011057"/>
    </source>
</evidence>
<sequence length="150" mass="17205">MLYPGDYRSGMSGEAMPQAVVEPNPKAENIFSTDLPRLDIFNAKNLSELKEHSLDFWAKSDANAARIWNQSFGPKNGFEEMIELTKKGKMWPYPINNEYLLVGIDVWRTKLADYHLPRTGPIAHFMELVCVGLSKNPYMTAEKKKSHLEW</sequence>
<accession>A0A0M3J6I7</accession>
<organism evidence="11">
    <name type="scientific">Anisakis simplex</name>
    <name type="common">Herring worm</name>
    <dbReference type="NCBI Taxonomy" id="6269"/>
    <lineage>
        <taxon>Eukaryota</taxon>
        <taxon>Metazoa</taxon>
        <taxon>Ecdysozoa</taxon>
        <taxon>Nematoda</taxon>
        <taxon>Chromadorea</taxon>
        <taxon>Rhabditida</taxon>
        <taxon>Spirurina</taxon>
        <taxon>Ascaridomorpha</taxon>
        <taxon>Ascaridoidea</taxon>
        <taxon>Anisakidae</taxon>
        <taxon>Anisakis</taxon>
        <taxon>Anisakis simplex complex</taxon>
    </lineage>
</organism>
<comment type="similarity">
    <text evidence="2">Belongs to the mitochondrion-specific ribosomal protein mS31 family.</text>
</comment>
<evidence type="ECO:0000256" key="6">
    <source>
        <dbReference type="ARBA" id="ARBA00023274"/>
    </source>
</evidence>
<evidence type="ECO:0000256" key="8">
    <source>
        <dbReference type="ARBA" id="ARBA00035363"/>
    </source>
</evidence>
<evidence type="ECO:0000256" key="7">
    <source>
        <dbReference type="ARBA" id="ARBA00035133"/>
    </source>
</evidence>
<evidence type="ECO:0000256" key="1">
    <source>
        <dbReference type="ARBA" id="ARBA00004173"/>
    </source>
</evidence>
<keyword evidence="5" id="KW-0496">Mitochondrion</keyword>
<dbReference type="PANTHER" id="PTHR13231">
    <property type="entry name" value="MITOCHONDRIAL RIBOSOMAL PROTEIN S31"/>
    <property type="match status" value="1"/>
</dbReference>
<evidence type="ECO:0000256" key="5">
    <source>
        <dbReference type="ARBA" id="ARBA00023128"/>
    </source>
</evidence>
<reference evidence="11" key="1">
    <citation type="submission" date="2017-02" db="UniProtKB">
        <authorList>
            <consortium name="WormBaseParasite"/>
        </authorList>
    </citation>
    <scope>IDENTIFICATION</scope>
</reference>
<dbReference type="GO" id="GO:0005763">
    <property type="term" value="C:mitochondrial small ribosomal subunit"/>
    <property type="evidence" value="ECO:0007669"/>
    <property type="project" value="InterPro"/>
</dbReference>
<reference evidence="9 10" key="2">
    <citation type="submission" date="2018-11" db="EMBL/GenBank/DDBJ databases">
        <authorList>
            <consortium name="Pathogen Informatics"/>
        </authorList>
    </citation>
    <scope>NUCLEOTIDE SEQUENCE [LARGE SCALE GENOMIC DNA]</scope>
</reference>
<dbReference type="Proteomes" id="UP000267096">
    <property type="component" value="Unassembled WGS sequence"/>
</dbReference>
<evidence type="ECO:0000256" key="3">
    <source>
        <dbReference type="ARBA" id="ARBA00022946"/>
    </source>
</evidence>
<gene>
    <name evidence="9" type="ORF">ASIM_LOCUS3018</name>
</gene>
<evidence type="ECO:0000256" key="4">
    <source>
        <dbReference type="ARBA" id="ARBA00022980"/>
    </source>
</evidence>
<name>A0A0M3J6I7_ANISI</name>
<proteinExistence type="inferred from homology"/>
<keyword evidence="4" id="KW-0689">Ribosomal protein</keyword>
<protein>
    <recommendedName>
        <fullName evidence="7">Small ribosomal subunit protein mS31</fullName>
    </recommendedName>
    <alternativeName>
        <fullName evidence="8">28S ribosomal protein S31, mitochondrial</fullName>
    </alternativeName>
</protein>
<dbReference type="OrthoDB" id="5989925at2759"/>
<keyword evidence="6" id="KW-0687">Ribonucleoprotein</keyword>
<evidence type="ECO:0000313" key="11">
    <source>
        <dbReference type="WBParaSite" id="ASIM_0000317301-mRNA-1"/>
    </source>
</evidence>
<dbReference type="InterPro" id="IPR026299">
    <property type="entry name" value="MRP-S31"/>
</dbReference>
<comment type="subcellular location">
    <subcellularLocation>
        <location evidence="1">Mitochondrion</location>
    </subcellularLocation>
</comment>
<evidence type="ECO:0000313" key="10">
    <source>
        <dbReference type="Proteomes" id="UP000267096"/>
    </source>
</evidence>
<dbReference type="PANTHER" id="PTHR13231:SF3">
    <property type="entry name" value="SMALL RIBOSOMAL SUBUNIT PROTEIN MS31"/>
    <property type="match status" value="1"/>
</dbReference>
<evidence type="ECO:0000313" key="9">
    <source>
        <dbReference type="EMBL" id="VDK21016.1"/>
    </source>
</evidence>
<dbReference type="AlphaFoldDB" id="A0A0M3J6I7"/>
<keyword evidence="10" id="KW-1185">Reference proteome</keyword>
<dbReference type="WBParaSite" id="ASIM_0000317301-mRNA-1">
    <property type="protein sequence ID" value="ASIM_0000317301-mRNA-1"/>
    <property type="gene ID" value="ASIM_0000317301"/>
</dbReference>